<accession>A0ACC3BYF1</accession>
<organism evidence="1 2">
    <name type="scientific">Pyropia yezoensis</name>
    <name type="common">Susabi-nori</name>
    <name type="synonym">Porphyra yezoensis</name>
    <dbReference type="NCBI Taxonomy" id="2788"/>
    <lineage>
        <taxon>Eukaryota</taxon>
        <taxon>Rhodophyta</taxon>
        <taxon>Bangiophyceae</taxon>
        <taxon>Bangiales</taxon>
        <taxon>Bangiaceae</taxon>
        <taxon>Pyropia</taxon>
    </lineage>
</organism>
<name>A0ACC3BYF1_PYRYE</name>
<dbReference type="Proteomes" id="UP000798662">
    <property type="component" value="Chromosome 2"/>
</dbReference>
<sequence>MTVAYIPLVRIQVESASQERSRLRRCGILQRVLYVFMRSAMAASRFGAEVGVDFRQLMAFPRVLLYVCDQPEESAVLCMKAGKCQHPCSQCEVKVDVAGSSQVLDAAERDAIETLERQLEASGHRQRERERARRETLEAAESSTGFVPALAAMGDQSMSPYLLYKMIGFDALHGSQFHWAAYHAGWKQMTIDQAIAAMFAELAVLHAEMIGYTCSTAPLSMTLDVGKCVADRAERFVTLYMTPIRGPQHCTKVHRLLCHVIGAIRMHGNINNGYAAITECLHKEDKPCFERTYRGILDFTRKVVVQAEGARIIQR</sequence>
<proteinExistence type="predicted"/>
<keyword evidence="2" id="KW-1185">Reference proteome</keyword>
<comment type="caution">
    <text evidence="1">The sequence shown here is derived from an EMBL/GenBank/DDBJ whole genome shotgun (WGS) entry which is preliminary data.</text>
</comment>
<reference evidence="1" key="1">
    <citation type="submission" date="2019-11" db="EMBL/GenBank/DDBJ databases">
        <title>Nori genome reveals adaptations in red seaweeds to the harsh intertidal environment.</title>
        <authorList>
            <person name="Wang D."/>
            <person name="Mao Y."/>
        </authorList>
    </citation>
    <scope>NUCLEOTIDE SEQUENCE</scope>
    <source>
        <tissue evidence="1">Gametophyte</tissue>
    </source>
</reference>
<dbReference type="EMBL" id="CM020619">
    <property type="protein sequence ID" value="KAK1862775.1"/>
    <property type="molecule type" value="Genomic_DNA"/>
</dbReference>
<evidence type="ECO:0000313" key="2">
    <source>
        <dbReference type="Proteomes" id="UP000798662"/>
    </source>
</evidence>
<protein>
    <submittedName>
        <fullName evidence="1">Uncharacterized protein</fullName>
    </submittedName>
</protein>
<gene>
    <name evidence="1" type="ORF">I4F81_005342</name>
</gene>
<evidence type="ECO:0000313" key="1">
    <source>
        <dbReference type="EMBL" id="KAK1862775.1"/>
    </source>
</evidence>